<dbReference type="Pfam" id="PF00324">
    <property type="entry name" value="AA_permease"/>
    <property type="match status" value="1"/>
</dbReference>
<feature type="transmembrane region" description="Helical" evidence="5">
    <location>
        <begin position="168"/>
        <end position="189"/>
    </location>
</feature>
<dbReference type="PANTHER" id="PTHR42770:SF8">
    <property type="entry name" value="PUTRESCINE IMPORTER PUUP"/>
    <property type="match status" value="1"/>
</dbReference>
<dbReference type="GO" id="GO:0016020">
    <property type="term" value="C:membrane"/>
    <property type="evidence" value="ECO:0007669"/>
    <property type="project" value="UniProtKB-SubCell"/>
</dbReference>
<keyword evidence="4 5" id="KW-0472">Membrane</keyword>
<reference evidence="7 8" key="1">
    <citation type="submission" date="2019-07" db="EMBL/GenBank/DDBJ databases">
        <title>Analysis of the biochemical properties, biological activity and biotechnological potential of siderophores and biosurfactants produced by Antarctic psychrotolerant bacteria.</title>
        <authorList>
            <person name="Styczynski M."/>
            <person name="Krucon T."/>
            <person name="Decewicz P."/>
            <person name="Dziewit L."/>
        </authorList>
    </citation>
    <scope>NUCLEOTIDE SEQUENCE [LARGE SCALE GENOMIC DNA]</scope>
    <source>
        <strain evidence="7 8">ANT_H27</strain>
    </source>
</reference>
<evidence type="ECO:0000256" key="3">
    <source>
        <dbReference type="ARBA" id="ARBA00022989"/>
    </source>
</evidence>
<feature type="transmembrane region" description="Helical" evidence="5">
    <location>
        <begin position="209"/>
        <end position="230"/>
    </location>
</feature>
<feature type="transmembrane region" description="Helical" evidence="5">
    <location>
        <begin position="364"/>
        <end position="386"/>
    </location>
</feature>
<dbReference type="PIRSF" id="PIRSF006060">
    <property type="entry name" value="AA_transporter"/>
    <property type="match status" value="1"/>
</dbReference>
<feature type="transmembrane region" description="Helical" evidence="5">
    <location>
        <begin position="398"/>
        <end position="416"/>
    </location>
</feature>
<feature type="transmembrane region" description="Helical" evidence="5">
    <location>
        <begin position="242"/>
        <end position="262"/>
    </location>
</feature>
<comment type="subcellular location">
    <subcellularLocation>
        <location evidence="1">Membrane</location>
        <topology evidence="1">Multi-pass membrane protein</topology>
    </subcellularLocation>
</comment>
<feature type="transmembrane region" description="Helical" evidence="5">
    <location>
        <begin position="102"/>
        <end position="130"/>
    </location>
</feature>
<comment type="caution">
    <text evidence="7">The sequence shown here is derived from an EMBL/GenBank/DDBJ whole genome shotgun (WGS) entry which is preliminary data.</text>
</comment>
<feature type="domain" description="Amino acid permease/ SLC12A" evidence="6">
    <location>
        <begin position="34"/>
        <end position="427"/>
    </location>
</feature>
<feature type="transmembrane region" description="Helical" evidence="5">
    <location>
        <begin position="61"/>
        <end position="81"/>
    </location>
</feature>
<feature type="transmembrane region" description="Helical" evidence="5">
    <location>
        <begin position="338"/>
        <end position="358"/>
    </location>
</feature>
<organism evidence="7 8">
    <name type="scientific">Paeniglutamicibacter gangotriensis</name>
    <dbReference type="NCBI Taxonomy" id="254787"/>
    <lineage>
        <taxon>Bacteria</taxon>
        <taxon>Bacillati</taxon>
        <taxon>Actinomycetota</taxon>
        <taxon>Actinomycetes</taxon>
        <taxon>Micrococcales</taxon>
        <taxon>Micrococcaceae</taxon>
        <taxon>Paeniglutamicibacter</taxon>
    </lineage>
</organism>
<dbReference type="OrthoDB" id="9762947at2"/>
<dbReference type="Gene3D" id="1.20.1740.10">
    <property type="entry name" value="Amino acid/polyamine transporter I"/>
    <property type="match status" value="1"/>
</dbReference>
<evidence type="ECO:0000256" key="4">
    <source>
        <dbReference type="ARBA" id="ARBA00023136"/>
    </source>
</evidence>
<dbReference type="Proteomes" id="UP000323856">
    <property type="component" value="Unassembled WGS sequence"/>
</dbReference>
<protein>
    <submittedName>
        <fullName evidence="7">APC family permease</fullName>
    </submittedName>
</protein>
<feature type="transmembrane region" description="Helical" evidence="5">
    <location>
        <begin position="26"/>
        <end position="49"/>
    </location>
</feature>
<feature type="transmembrane region" description="Helical" evidence="5">
    <location>
        <begin position="282"/>
        <end position="304"/>
    </location>
</feature>
<evidence type="ECO:0000313" key="8">
    <source>
        <dbReference type="Proteomes" id="UP000323856"/>
    </source>
</evidence>
<keyword evidence="2 5" id="KW-0812">Transmembrane</keyword>
<proteinExistence type="predicted"/>
<name>A0A5B0EM14_9MICC</name>
<accession>A0A5B0EM14</accession>
<dbReference type="PANTHER" id="PTHR42770">
    <property type="entry name" value="AMINO ACID TRANSPORTER-RELATED"/>
    <property type="match status" value="1"/>
</dbReference>
<dbReference type="RefSeq" id="WP_149618769.1">
    <property type="nucleotide sequence ID" value="NZ_JBITUG010000024.1"/>
</dbReference>
<keyword evidence="3 5" id="KW-1133">Transmembrane helix</keyword>
<evidence type="ECO:0000256" key="2">
    <source>
        <dbReference type="ARBA" id="ARBA00022692"/>
    </source>
</evidence>
<dbReference type="InterPro" id="IPR050367">
    <property type="entry name" value="APC_superfamily"/>
</dbReference>
<dbReference type="EMBL" id="VOBL01000003">
    <property type="protein sequence ID" value="KAA0978951.1"/>
    <property type="molecule type" value="Genomic_DNA"/>
</dbReference>
<evidence type="ECO:0000256" key="1">
    <source>
        <dbReference type="ARBA" id="ARBA00004141"/>
    </source>
</evidence>
<evidence type="ECO:0000256" key="5">
    <source>
        <dbReference type="SAM" id="Phobius"/>
    </source>
</evidence>
<dbReference type="AlphaFoldDB" id="A0A5B0EM14"/>
<dbReference type="GO" id="GO:0055085">
    <property type="term" value="P:transmembrane transport"/>
    <property type="evidence" value="ECO:0007669"/>
    <property type="project" value="InterPro"/>
</dbReference>
<evidence type="ECO:0000259" key="6">
    <source>
        <dbReference type="Pfam" id="PF00324"/>
    </source>
</evidence>
<dbReference type="InterPro" id="IPR004841">
    <property type="entry name" value="AA-permease/SLC12A_dom"/>
</dbReference>
<feature type="transmembrane region" description="Helical" evidence="5">
    <location>
        <begin position="422"/>
        <end position="440"/>
    </location>
</feature>
<sequence>MKTKTIAPAPVSSGNQNSRPTQLKRVLGIPFLVLFGLTYMAPVTVFTTYGVVTGVTNGHLPAAYIVGLVTMLFTAFSYAHMSRAVPRAGSAYAYTQQAFGGTVGFATGWTLMLDYLFIPMINFLLIGIYLNTQFPVVPAWVFSLVALVLVLGLNIIGIKFIGRLSATVVASSVLMIGAFVALVLNQILITDAPSLLAPFSFGADGLGPIFSGAAILSLSFLGFDAISTLSEDAKNPGKSIPAAIVLTTLAGGLIFIVVGWAGAMIRPDHTTFTDPDAAGVELMAGVGGVALTAIFVAVYVVGAFGSAMASQASVTRILYSMGRDGLLPRRMGMLNRRFSTPVYATLVVSAVSLTYLLVSLEMAASVVSFGALVAFSMVNLSVIKTFFVDAKARGVRAVLLYLLMPLVGFALTIWLWTSLSGTSIVVGLVWFAAGMIFLAVRTNGFRTTPPKLSFDD</sequence>
<evidence type="ECO:0000313" key="7">
    <source>
        <dbReference type="EMBL" id="KAA0978951.1"/>
    </source>
</evidence>
<feature type="transmembrane region" description="Helical" evidence="5">
    <location>
        <begin position="136"/>
        <end position="156"/>
    </location>
</feature>
<gene>
    <name evidence="7" type="ORF">FQ154_04155</name>
</gene>